<dbReference type="Pfam" id="PF01323">
    <property type="entry name" value="DSBA"/>
    <property type="match status" value="1"/>
</dbReference>
<dbReference type="InterPro" id="IPR001853">
    <property type="entry name" value="DSBA-like_thioredoxin_dom"/>
</dbReference>
<keyword evidence="4" id="KW-0732">Signal</keyword>
<dbReference type="InterPro" id="IPR050824">
    <property type="entry name" value="Thiol_disulfide_DsbA"/>
</dbReference>
<evidence type="ECO:0000256" key="3">
    <source>
        <dbReference type="ARBA" id="ARBA00013831"/>
    </source>
</evidence>
<dbReference type="GO" id="GO:0016491">
    <property type="term" value="F:oxidoreductase activity"/>
    <property type="evidence" value="ECO:0007669"/>
    <property type="project" value="InterPro"/>
</dbReference>
<proteinExistence type="inferred from homology"/>
<gene>
    <name evidence="9" type="ORF">MNBD_GAMMA14-225</name>
</gene>
<dbReference type="InterPro" id="IPR036249">
    <property type="entry name" value="Thioredoxin-like_sf"/>
</dbReference>
<comment type="similarity">
    <text evidence="2">Belongs to the thioredoxin family. DsbA subfamily.</text>
</comment>
<evidence type="ECO:0000313" key="9">
    <source>
        <dbReference type="EMBL" id="VAW79509.1"/>
    </source>
</evidence>
<dbReference type="AlphaFoldDB" id="A0A3B0YZ72"/>
<sequence>MKIVMRLLVLMLFAPLAFGAWKEGVNYERLSAPQPTDNADKIEVRELFWYACPHCYRLEPALHEWLKEKPADVEFVRMPAILGPNWELLARAYYTAEILGVLDKVHEPIFERLHKERKRIRTPEDVRAIFVKQGISANDFDKAFKSFAVVMKTNRSKRVREMYGITGVPTLIINGKYRTNATMAGGNKQMFEVIDYLVEQERKAAGGNAAKK</sequence>
<evidence type="ECO:0000256" key="6">
    <source>
        <dbReference type="ARBA" id="ARBA00023157"/>
    </source>
</evidence>
<keyword evidence="7" id="KW-0676">Redox-active center</keyword>
<evidence type="ECO:0000256" key="2">
    <source>
        <dbReference type="ARBA" id="ARBA00005791"/>
    </source>
</evidence>
<evidence type="ECO:0000256" key="4">
    <source>
        <dbReference type="ARBA" id="ARBA00022729"/>
    </source>
</evidence>
<dbReference type="PIRSF" id="PIRSF001488">
    <property type="entry name" value="Tdi_protein"/>
    <property type="match status" value="1"/>
</dbReference>
<dbReference type="Gene3D" id="3.40.30.10">
    <property type="entry name" value="Glutaredoxin"/>
    <property type="match status" value="1"/>
</dbReference>
<dbReference type="InterPro" id="IPR023205">
    <property type="entry name" value="DsbA/DsbL"/>
</dbReference>
<dbReference type="CDD" id="cd03019">
    <property type="entry name" value="DsbA_DsbA"/>
    <property type="match status" value="1"/>
</dbReference>
<dbReference type="PANTHER" id="PTHR35891">
    <property type="entry name" value="THIOL:DISULFIDE INTERCHANGE PROTEIN DSBA"/>
    <property type="match status" value="1"/>
</dbReference>
<keyword evidence="6" id="KW-1015">Disulfide bond</keyword>
<dbReference type="PROSITE" id="PS51352">
    <property type="entry name" value="THIOREDOXIN_2"/>
    <property type="match status" value="1"/>
</dbReference>
<evidence type="ECO:0000256" key="1">
    <source>
        <dbReference type="ARBA" id="ARBA00004418"/>
    </source>
</evidence>
<protein>
    <recommendedName>
        <fullName evidence="3">Thiol:disulfide interchange protein DsbA</fullName>
    </recommendedName>
</protein>
<dbReference type="EMBL" id="UOFM01000312">
    <property type="protein sequence ID" value="VAW79509.1"/>
    <property type="molecule type" value="Genomic_DNA"/>
</dbReference>
<dbReference type="PANTHER" id="PTHR35891:SF2">
    <property type="entry name" value="THIOL:DISULFIDE INTERCHANGE PROTEIN DSBA"/>
    <property type="match status" value="1"/>
</dbReference>
<comment type="subcellular location">
    <subcellularLocation>
        <location evidence="1">Periplasm</location>
    </subcellularLocation>
</comment>
<accession>A0A3B0YZ72</accession>
<reference evidence="9" key="1">
    <citation type="submission" date="2018-06" db="EMBL/GenBank/DDBJ databases">
        <authorList>
            <person name="Zhirakovskaya E."/>
        </authorList>
    </citation>
    <scope>NUCLEOTIDE SEQUENCE</scope>
</reference>
<dbReference type="InterPro" id="IPR013766">
    <property type="entry name" value="Thioredoxin_domain"/>
</dbReference>
<feature type="domain" description="Thioredoxin" evidence="8">
    <location>
        <begin position="7"/>
        <end position="149"/>
    </location>
</feature>
<organism evidence="9">
    <name type="scientific">hydrothermal vent metagenome</name>
    <dbReference type="NCBI Taxonomy" id="652676"/>
    <lineage>
        <taxon>unclassified sequences</taxon>
        <taxon>metagenomes</taxon>
        <taxon>ecological metagenomes</taxon>
    </lineage>
</organism>
<dbReference type="GO" id="GO:0042597">
    <property type="term" value="C:periplasmic space"/>
    <property type="evidence" value="ECO:0007669"/>
    <property type="project" value="UniProtKB-SubCell"/>
</dbReference>
<evidence type="ECO:0000259" key="8">
    <source>
        <dbReference type="PROSITE" id="PS51352"/>
    </source>
</evidence>
<evidence type="ECO:0000256" key="5">
    <source>
        <dbReference type="ARBA" id="ARBA00022764"/>
    </source>
</evidence>
<name>A0A3B0YZ72_9ZZZZ</name>
<keyword evidence="5" id="KW-0574">Periplasm</keyword>
<evidence type="ECO:0000256" key="7">
    <source>
        <dbReference type="ARBA" id="ARBA00023284"/>
    </source>
</evidence>
<dbReference type="SUPFAM" id="SSF52833">
    <property type="entry name" value="Thioredoxin-like"/>
    <property type="match status" value="1"/>
</dbReference>